<comment type="caution">
    <text evidence="5">The sequence shown here is derived from an EMBL/GenBank/DDBJ whole genome shotgun (WGS) entry which is preliminary data.</text>
</comment>
<feature type="non-terminal residue" evidence="5">
    <location>
        <position position="125"/>
    </location>
</feature>
<dbReference type="PANTHER" id="PTHR24251:SF37">
    <property type="entry name" value="CUB DOMAIN-CONTAINING PROTEIN"/>
    <property type="match status" value="1"/>
</dbReference>
<dbReference type="OrthoDB" id="6345439at2759"/>
<dbReference type="AlphaFoldDB" id="A0A433SIB9"/>
<accession>A0A433SIB9</accession>
<gene>
    <name evidence="5" type="ORF">EGW08_023607</name>
</gene>
<comment type="caution">
    <text evidence="3">Lacks conserved residue(s) required for the propagation of feature annotation.</text>
</comment>
<evidence type="ECO:0000256" key="3">
    <source>
        <dbReference type="PROSITE-ProRule" id="PRU00059"/>
    </source>
</evidence>
<keyword evidence="2" id="KW-1015">Disulfide bond</keyword>
<dbReference type="Pfam" id="PF00431">
    <property type="entry name" value="CUB"/>
    <property type="match status" value="1"/>
</dbReference>
<evidence type="ECO:0000256" key="2">
    <source>
        <dbReference type="ARBA" id="ARBA00023157"/>
    </source>
</evidence>
<dbReference type="CDD" id="cd00041">
    <property type="entry name" value="CUB"/>
    <property type="match status" value="1"/>
</dbReference>
<dbReference type="InterPro" id="IPR000859">
    <property type="entry name" value="CUB_dom"/>
</dbReference>
<dbReference type="PANTHER" id="PTHR24251">
    <property type="entry name" value="OVOCHYMASE-RELATED"/>
    <property type="match status" value="1"/>
</dbReference>
<evidence type="ECO:0000256" key="1">
    <source>
        <dbReference type="ARBA" id="ARBA00022737"/>
    </source>
</evidence>
<dbReference type="Proteomes" id="UP000271974">
    <property type="component" value="Unassembled WGS sequence"/>
</dbReference>
<dbReference type="Gene3D" id="2.60.120.290">
    <property type="entry name" value="Spermadhesin, CUB domain"/>
    <property type="match status" value="2"/>
</dbReference>
<organism evidence="5 6">
    <name type="scientific">Elysia chlorotica</name>
    <name type="common">Eastern emerald elysia</name>
    <name type="synonym">Sea slug</name>
    <dbReference type="NCBI Taxonomy" id="188477"/>
    <lineage>
        <taxon>Eukaryota</taxon>
        <taxon>Metazoa</taxon>
        <taxon>Spiralia</taxon>
        <taxon>Lophotrochozoa</taxon>
        <taxon>Mollusca</taxon>
        <taxon>Gastropoda</taxon>
        <taxon>Heterobranchia</taxon>
        <taxon>Euthyneura</taxon>
        <taxon>Panpulmonata</taxon>
        <taxon>Sacoglossa</taxon>
        <taxon>Placobranchoidea</taxon>
        <taxon>Plakobranchidae</taxon>
        <taxon>Elysia</taxon>
    </lineage>
</organism>
<protein>
    <recommendedName>
        <fullName evidence="4">CUB domain-containing protein</fullName>
    </recommendedName>
</protein>
<sequence length="125" mass="14440">SYHFGVYFIYDNSTSRDNPLWKKCGNSIPEPIRSKENQLFVEFYFYPASNWTNPVFLASWAEVCGGALSGDNGTITSPNYPNNYWNEARCVWSITVEPGKFIWLTFHEFAVEDLENCAFDWVLVS</sequence>
<dbReference type="STRING" id="188477.A0A433SIB9"/>
<dbReference type="InterPro" id="IPR035914">
    <property type="entry name" value="Sperma_CUB_dom_sf"/>
</dbReference>
<dbReference type="PROSITE" id="PS01180">
    <property type="entry name" value="CUB"/>
    <property type="match status" value="1"/>
</dbReference>
<dbReference type="SUPFAM" id="SSF49854">
    <property type="entry name" value="Spermadhesin, CUB domain"/>
    <property type="match status" value="2"/>
</dbReference>
<keyword evidence="6" id="KW-1185">Reference proteome</keyword>
<reference evidence="5 6" key="1">
    <citation type="submission" date="2019-01" db="EMBL/GenBank/DDBJ databases">
        <title>A draft genome assembly of the solar-powered sea slug Elysia chlorotica.</title>
        <authorList>
            <person name="Cai H."/>
            <person name="Li Q."/>
            <person name="Fang X."/>
            <person name="Li J."/>
            <person name="Curtis N.E."/>
            <person name="Altenburger A."/>
            <person name="Shibata T."/>
            <person name="Feng M."/>
            <person name="Maeda T."/>
            <person name="Schwartz J.A."/>
            <person name="Shigenobu S."/>
            <person name="Lundholm N."/>
            <person name="Nishiyama T."/>
            <person name="Yang H."/>
            <person name="Hasebe M."/>
            <person name="Li S."/>
            <person name="Pierce S.K."/>
            <person name="Wang J."/>
        </authorList>
    </citation>
    <scope>NUCLEOTIDE SEQUENCE [LARGE SCALE GENOMIC DNA]</scope>
    <source>
        <strain evidence="5">EC2010</strain>
        <tissue evidence="5">Whole organism of an adult</tissue>
    </source>
</reference>
<evidence type="ECO:0000259" key="4">
    <source>
        <dbReference type="PROSITE" id="PS01180"/>
    </source>
</evidence>
<name>A0A433SIB9_ELYCH</name>
<feature type="non-terminal residue" evidence="5">
    <location>
        <position position="1"/>
    </location>
</feature>
<keyword evidence="1" id="KW-0677">Repeat</keyword>
<proteinExistence type="predicted"/>
<feature type="domain" description="CUB" evidence="4">
    <location>
        <begin position="64"/>
        <end position="125"/>
    </location>
</feature>
<dbReference type="EMBL" id="RQTK01002178">
    <property type="protein sequence ID" value="RUS68631.1"/>
    <property type="molecule type" value="Genomic_DNA"/>
</dbReference>
<evidence type="ECO:0000313" key="5">
    <source>
        <dbReference type="EMBL" id="RUS68631.1"/>
    </source>
</evidence>
<evidence type="ECO:0000313" key="6">
    <source>
        <dbReference type="Proteomes" id="UP000271974"/>
    </source>
</evidence>